<dbReference type="Pfam" id="PF04333">
    <property type="entry name" value="MlaA"/>
    <property type="match status" value="1"/>
</dbReference>
<keyword evidence="2" id="KW-0732">Signal</keyword>
<feature type="region of interest" description="Disordered" evidence="3">
    <location>
        <begin position="45"/>
        <end position="64"/>
    </location>
</feature>
<dbReference type="Proteomes" id="UP000321464">
    <property type="component" value="Unassembled WGS sequence"/>
</dbReference>
<gene>
    <name evidence="4" type="ORF">NSE01_34250</name>
</gene>
<dbReference type="GO" id="GO:0120010">
    <property type="term" value="P:intermembrane phospholipid transfer"/>
    <property type="evidence" value="ECO:0007669"/>
    <property type="project" value="TreeGrafter"/>
</dbReference>
<feature type="region of interest" description="Disordered" evidence="3">
    <location>
        <begin position="286"/>
        <end position="336"/>
    </location>
</feature>
<dbReference type="InterPro" id="IPR007428">
    <property type="entry name" value="MlaA"/>
</dbReference>
<evidence type="ECO:0000256" key="3">
    <source>
        <dbReference type="SAM" id="MobiDB-lite"/>
    </source>
</evidence>
<accession>A0A512APG4</accession>
<dbReference type="PANTHER" id="PTHR30035">
    <property type="entry name" value="LIPOPROTEIN VACJ-RELATED"/>
    <property type="match status" value="1"/>
</dbReference>
<keyword evidence="5" id="KW-1185">Reference proteome</keyword>
<feature type="compositionally biased region" description="Low complexity" evidence="3">
    <location>
        <begin position="45"/>
        <end position="57"/>
    </location>
</feature>
<protein>
    <recommendedName>
        <fullName evidence="6">ABC transporter</fullName>
    </recommendedName>
</protein>
<feature type="compositionally biased region" description="Low complexity" evidence="3">
    <location>
        <begin position="324"/>
        <end position="336"/>
    </location>
</feature>
<evidence type="ECO:0000256" key="2">
    <source>
        <dbReference type="ARBA" id="ARBA00022729"/>
    </source>
</evidence>
<proteinExistence type="inferred from homology"/>
<evidence type="ECO:0008006" key="6">
    <source>
        <dbReference type="Google" id="ProtNLM"/>
    </source>
</evidence>
<name>A0A512APG4_9SPHN</name>
<evidence type="ECO:0000313" key="4">
    <source>
        <dbReference type="EMBL" id="GEO01593.1"/>
    </source>
</evidence>
<dbReference type="GO" id="GO:0016020">
    <property type="term" value="C:membrane"/>
    <property type="evidence" value="ECO:0007669"/>
    <property type="project" value="InterPro"/>
</dbReference>
<dbReference type="RefSeq" id="WP_246135266.1">
    <property type="nucleotide sequence ID" value="NZ_BJYR01000023.1"/>
</dbReference>
<organism evidence="4 5">
    <name type="scientific">Novosphingobium sediminis</name>
    <dbReference type="NCBI Taxonomy" id="707214"/>
    <lineage>
        <taxon>Bacteria</taxon>
        <taxon>Pseudomonadati</taxon>
        <taxon>Pseudomonadota</taxon>
        <taxon>Alphaproteobacteria</taxon>
        <taxon>Sphingomonadales</taxon>
        <taxon>Sphingomonadaceae</taxon>
        <taxon>Novosphingobium</taxon>
    </lineage>
</organism>
<dbReference type="AlphaFoldDB" id="A0A512APG4"/>
<dbReference type="EMBL" id="BJYR01000023">
    <property type="protein sequence ID" value="GEO01593.1"/>
    <property type="molecule type" value="Genomic_DNA"/>
</dbReference>
<sequence length="336" mass="34942">MPSSLIIPVVLATSPAPPPAADITLGLGLAPAFAAEAMAPALAAPAEQVETPVEAAPADPPKAEAPVPEPVATARHGHARGDSLEGFNRAMFGVWETLDKAAYRPAALAYKHVTPKPLRTGIRHVLSNIGEPLVFLNFILQGKPGRASKTLARFVINSTIGIGGVIDVAKDKSINLPHRDNSFGSTLALYGVGPGPYIFLPFLGPSTLRDLFGSAAQGLVLPMAVGKPFNKIEYQVATGVVGGLDQRAEADDQLKALLSGAVDPYATLRSAWFQNRVAQIDALRSHQAEATGADQPELDDPLADPQQPGDAKPAAPSLAPELSDPLTDPAAAPDTP</sequence>
<evidence type="ECO:0000256" key="1">
    <source>
        <dbReference type="ARBA" id="ARBA00010634"/>
    </source>
</evidence>
<dbReference type="PRINTS" id="PR01805">
    <property type="entry name" value="VACJLIPOPROT"/>
</dbReference>
<dbReference type="PANTHER" id="PTHR30035:SF3">
    <property type="entry name" value="INTERMEMBRANE PHOSPHOLIPID TRANSPORT SYSTEM LIPOPROTEIN MLAA"/>
    <property type="match status" value="1"/>
</dbReference>
<evidence type="ECO:0000313" key="5">
    <source>
        <dbReference type="Proteomes" id="UP000321464"/>
    </source>
</evidence>
<comment type="caution">
    <text evidence="4">The sequence shown here is derived from an EMBL/GenBank/DDBJ whole genome shotgun (WGS) entry which is preliminary data.</text>
</comment>
<reference evidence="4 5" key="1">
    <citation type="submission" date="2019-07" db="EMBL/GenBank/DDBJ databases">
        <title>Whole genome shotgun sequence of Novosphingobium sediminis NBRC 106119.</title>
        <authorList>
            <person name="Hosoyama A."/>
            <person name="Uohara A."/>
            <person name="Ohji S."/>
            <person name="Ichikawa N."/>
        </authorList>
    </citation>
    <scope>NUCLEOTIDE SEQUENCE [LARGE SCALE GENOMIC DNA]</scope>
    <source>
        <strain evidence="4 5">NBRC 106119</strain>
    </source>
</reference>
<comment type="similarity">
    <text evidence="1">Belongs to the MlaA family.</text>
</comment>